<evidence type="ECO:0000313" key="1">
    <source>
        <dbReference type="Proteomes" id="UP000887562"/>
    </source>
</evidence>
<keyword evidence="1" id="KW-1185">Reference proteome</keyword>
<dbReference type="WBParaSite" id="maker-E.canG7_contigs_5165-snap-gene-0.0-mRNA-1">
    <property type="protein sequence ID" value="maker-E.canG7_contigs_5165-snap-gene-0.0-mRNA-1"/>
    <property type="gene ID" value="EcG7_10039"/>
</dbReference>
<accession>A0A915EWM2</accession>
<proteinExistence type="predicted"/>
<name>A0A915EWM2_9CEST</name>
<protein>
    <submittedName>
        <fullName evidence="2">Galectin</fullName>
    </submittedName>
</protein>
<sequence>MLKIAIFPFTVAYYSRAEPVLWGSRIVGIPAGQSPTMHFRLPKEALIEVLIDGKQIPIDIRDGRCYHNGNQEWGSSCQLDEGKQNFDKTSLFYTQLSSFNHLSIIISKPSRKPQQGELIELKKYVPNICKINVCLKQAISKCFPWEAAFQAVTV</sequence>
<organism evidence="1 2">
    <name type="scientific">Echinococcus canadensis</name>
    <dbReference type="NCBI Taxonomy" id="519352"/>
    <lineage>
        <taxon>Eukaryota</taxon>
        <taxon>Metazoa</taxon>
        <taxon>Spiralia</taxon>
        <taxon>Lophotrochozoa</taxon>
        <taxon>Platyhelminthes</taxon>
        <taxon>Cestoda</taxon>
        <taxon>Eucestoda</taxon>
        <taxon>Cyclophyllidea</taxon>
        <taxon>Taeniidae</taxon>
        <taxon>Echinococcus</taxon>
        <taxon>Echinococcus canadensis group</taxon>
    </lineage>
</organism>
<dbReference type="AlphaFoldDB" id="A0A915EWM2"/>
<dbReference type="Proteomes" id="UP000887562">
    <property type="component" value="Unplaced"/>
</dbReference>
<reference evidence="2" key="1">
    <citation type="submission" date="2022-11" db="UniProtKB">
        <authorList>
            <consortium name="WormBaseParasite"/>
        </authorList>
    </citation>
    <scope>IDENTIFICATION</scope>
</reference>
<evidence type="ECO:0000313" key="2">
    <source>
        <dbReference type="WBParaSite" id="maker-E.canG7_contigs_5165-snap-gene-0.0-mRNA-1"/>
    </source>
</evidence>